<organism evidence="2 3">
    <name type="scientific">Halohasta litchfieldiae</name>
    <dbReference type="NCBI Taxonomy" id="1073996"/>
    <lineage>
        <taxon>Archaea</taxon>
        <taxon>Methanobacteriati</taxon>
        <taxon>Methanobacteriota</taxon>
        <taxon>Stenosarchaea group</taxon>
        <taxon>Halobacteria</taxon>
        <taxon>Halobacteriales</taxon>
        <taxon>Haloferacaceae</taxon>
        <taxon>Halohasta</taxon>
    </lineage>
</organism>
<keyword evidence="1" id="KW-1133">Transmembrane helix</keyword>
<accession>A0A1H6XBY0</accession>
<sequence length="71" mass="8132">MYFYILSVSMTLVGLWLRFFSFVKKAMIRTDILVSNELFVDNIQSKRISVPHKASSASCFCGLSSVSKRLY</sequence>
<dbReference type="EMBL" id="FNYR01000037">
    <property type="protein sequence ID" value="SEJ26681.1"/>
    <property type="molecule type" value="Genomic_DNA"/>
</dbReference>
<dbReference type="Proteomes" id="UP000198888">
    <property type="component" value="Unassembled WGS sequence"/>
</dbReference>
<proteinExistence type="predicted"/>
<evidence type="ECO:0000256" key="1">
    <source>
        <dbReference type="SAM" id="Phobius"/>
    </source>
</evidence>
<dbReference type="AlphaFoldDB" id="A0A1H6XBY0"/>
<keyword evidence="1" id="KW-0812">Transmembrane</keyword>
<reference evidence="2 3" key="1">
    <citation type="submission" date="2016-10" db="EMBL/GenBank/DDBJ databases">
        <authorList>
            <person name="de Groot N.N."/>
        </authorList>
    </citation>
    <scope>NUCLEOTIDE SEQUENCE [LARGE SCALE GENOMIC DNA]</scope>
    <source>
        <strain evidence="2 3">DSM 22187</strain>
    </source>
</reference>
<evidence type="ECO:0000313" key="3">
    <source>
        <dbReference type="Proteomes" id="UP000198888"/>
    </source>
</evidence>
<gene>
    <name evidence="2" type="ORF">SAMN05444271_13732</name>
</gene>
<evidence type="ECO:0000313" key="2">
    <source>
        <dbReference type="EMBL" id="SEJ26681.1"/>
    </source>
</evidence>
<protein>
    <submittedName>
        <fullName evidence="2">Uncharacterized protein</fullName>
    </submittedName>
</protein>
<keyword evidence="3" id="KW-1185">Reference proteome</keyword>
<name>A0A1H6XBY0_9EURY</name>
<keyword evidence="1" id="KW-0472">Membrane</keyword>
<feature type="transmembrane region" description="Helical" evidence="1">
    <location>
        <begin position="6"/>
        <end position="23"/>
    </location>
</feature>